<keyword evidence="2" id="KW-1185">Reference proteome</keyword>
<accession>A0ACB6ZRT0</accession>
<evidence type="ECO:0000313" key="2">
    <source>
        <dbReference type="Proteomes" id="UP000886501"/>
    </source>
</evidence>
<proteinExistence type="predicted"/>
<reference evidence="1" key="1">
    <citation type="submission" date="2019-10" db="EMBL/GenBank/DDBJ databases">
        <authorList>
            <consortium name="DOE Joint Genome Institute"/>
            <person name="Kuo A."/>
            <person name="Miyauchi S."/>
            <person name="Kiss E."/>
            <person name="Drula E."/>
            <person name="Kohler A."/>
            <person name="Sanchez-Garcia M."/>
            <person name="Andreopoulos B."/>
            <person name="Barry K.W."/>
            <person name="Bonito G."/>
            <person name="Buee M."/>
            <person name="Carver A."/>
            <person name="Chen C."/>
            <person name="Cichocki N."/>
            <person name="Clum A."/>
            <person name="Culley D."/>
            <person name="Crous P.W."/>
            <person name="Fauchery L."/>
            <person name="Girlanda M."/>
            <person name="Hayes R."/>
            <person name="Keri Z."/>
            <person name="Labutti K."/>
            <person name="Lipzen A."/>
            <person name="Lombard V."/>
            <person name="Magnuson J."/>
            <person name="Maillard F."/>
            <person name="Morin E."/>
            <person name="Murat C."/>
            <person name="Nolan M."/>
            <person name="Ohm R."/>
            <person name="Pangilinan J."/>
            <person name="Pereira M."/>
            <person name="Perotto S."/>
            <person name="Peter M."/>
            <person name="Riley R."/>
            <person name="Sitrit Y."/>
            <person name="Stielow B."/>
            <person name="Szollosi G."/>
            <person name="Zifcakova L."/>
            <person name="Stursova M."/>
            <person name="Spatafora J.W."/>
            <person name="Tedersoo L."/>
            <person name="Vaario L.-M."/>
            <person name="Yamada A."/>
            <person name="Yan M."/>
            <person name="Wang P."/>
            <person name="Xu J."/>
            <person name="Bruns T."/>
            <person name="Baldrian P."/>
            <person name="Vilgalys R."/>
            <person name="Henrissat B."/>
            <person name="Grigoriev I.V."/>
            <person name="Hibbett D."/>
            <person name="Nagy L.G."/>
            <person name="Martin F.M."/>
        </authorList>
    </citation>
    <scope>NUCLEOTIDE SEQUENCE</scope>
    <source>
        <strain evidence="1">P2</strain>
    </source>
</reference>
<name>A0ACB6ZRT0_THEGA</name>
<protein>
    <submittedName>
        <fullName evidence="1">Uncharacterized protein</fullName>
    </submittedName>
</protein>
<evidence type="ECO:0000313" key="1">
    <source>
        <dbReference type="EMBL" id="KAF9652550.1"/>
    </source>
</evidence>
<dbReference type="Proteomes" id="UP000886501">
    <property type="component" value="Unassembled WGS sequence"/>
</dbReference>
<organism evidence="1 2">
    <name type="scientific">Thelephora ganbajun</name>
    <name type="common">Ganba fungus</name>
    <dbReference type="NCBI Taxonomy" id="370292"/>
    <lineage>
        <taxon>Eukaryota</taxon>
        <taxon>Fungi</taxon>
        <taxon>Dikarya</taxon>
        <taxon>Basidiomycota</taxon>
        <taxon>Agaricomycotina</taxon>
        <taxon>Agaricomycetes</taxon>
        <taxon>Thelephorales</taxon>
        <taxon>Thelephoraceae</taxon>
        <taxon>Thelephora</taxon>
    </lineage>
</organism>
<dbReference type="EMBL" id="MU117968">
    <property type="protein sequence ID" value="KAF9652550.1"/>
    <property type="molecule type" value="Genomic_DNA"/>
</dbReference>
<sequence length="908" mass="96225">MPRPSEAWEVVMDDIQEVPETSSTQNTLNSLRTVSNNNAGEFGTANSKTGVGSSLRAFASSLGLKRALQSPNPEPQVVPSTAQDSLTANAIPYKSIPESSPPKRDPFVLSDRQGDNIDAPLPGNPLLPGRPAPTNARMSMTVAPTNTTIRLVTTPFASAPSVVNTPPKLKPFQTSFDIVLGSPKSTASKWPASPQSAAPLYPPIPYDLLSPAKPAGKTAPHNNVTLTPHEPDIFSPVPGEKASGKLFSNTPSRPEPFLFGSPLPKNRLSNQDFGRAASSVLDEMNRRLGLAGDDKVGMSLLENRGKFKVDPTLVTSTSKPDLFGFDKAHEDAFAKMDSITTHYAAKRSVNQTKTANPQSSVEEGAVSRTKKRKSTALGADDRRRPISSGSRKKVLPGGFGEDDEEEEVPEENRRMSKRPRIHLPDPAPTPELLEGARKEEEERKKQKEIEAVRRRADARRRSSRVSGVGPRKSGGRPSLANAKKNKGTTSRFGFLSSAKNLVKNVWKGAGTANPPKPTNIPVASSSKAVKPAASTSKPPPVNESTSSKNSKSSFKPTSRFGFGSGPKTTATTSTTASSVTTNSRHDSMGQRKRESELRGVINTDGTANSRVSNASSNSSIGTGRATGSTGVKRSSSTLLAPTASSLAKSRPSSSDTGSKRTSFTSGTGITQQKRTSLLAAKEREKRASKVVTSPVLAPKPALEPITNVNTKGESSSKIGEGNGASLKKIFDRPLTTDTFSNPSKIPIPASKTHTRTTSSSSSTTNKEDIAPTNGKPTPTTGMPRRAANVKGRGFAPRKPRISRSQVIARLGEKRAAAAAASSSTNTSTRPQPSVMPKRMSADLGKGGRVRSSLGRQSYGGVNSKGRGSGVDVMLNAKKRARASEYYAKKSVRNSAVVQTSKADVGMVG</sequence>
<reference evidence="1" key="2">
    <citation type="journal article" date="2020" name="Nat. Commun.">
        <title>Large-scale genome sequencing of mycorrhizal fungi provides insights into the early evolution of symbiotic traits.</title>
        <authorList>
            <person name="Miyauchi S."/>
            <person name="Kiss E."/>
            <person name="Kuo A."/>
            <person name="Drula E."/>
            <person name="Kohler A."/>
            <person name="Sanchez-Garcia M."/>
            <person name="Morin E."/>
            <person name="Andreopoulos B."/>
            <person name="Barry K.W."/>
            <person name="Bonito G."/>
            <person name="Buee M."/>
            <person name="Carver A."/>
            <person name="Chen C."/>
            <person name="Cichocki N."/>
            <person name="Clum A."/>
            <person name="Culley D."/>
            <person name="Crous P.W."/>
            <person name="Fauchery L."/>
            <person name="Girlanda M."/>
            <person name="Hayes R.D."/>
            <person name="Keri Z."/>
            <person name="LaButti K."/>
            <person name="Lipzen A."/>
            <person name="Lombard V."/>
            <person name="Magnuson J."/>
            <person name="Maillard F."/>
            <person name="Murat C."/>
            <person name="Nolan M."/>
            <person name="Ohm R.A."/>
            <person name="Pangilinan J."/>
            <person name="Pereira M.F."/>
            <person name="Perotto S."/>
            <person name="Peter M."/>
            <person name="Pfister S."/>
            <person name="Riley R."/>
            <person name="Sitrit Y."/>
            <person name="Stielow J.B."/>
            <person name="Szollosi G."/>
            <person name="Zifcakova L."/>
            <person name="Stursova M."/>
            <person name="Spatafora J.W."/>
            <person name="Tedersoo L."/>
            <person name="Vaario L.M."/>
            <person name="Yamada A."/>
            <person name="Yan M."/>
            <person name="Wang P."/>
            <person name="Xu J."/>
            <person name="Bruns T."/>
            <person name="Baldrian P."/>
            <person name="Vilgalys R."/>
            <person name="Dunand C."/>
            <person name="Henrissat B."/>
            <person name="Grigoriev I.V."/>
            <person name="Hibbett D."/>
            <person name="Nagy L.G."/>
            <person name="Martin F.M."/>
        </authorList>
    </citation>
    <scope>NUCLEOTIDE SEQUENCE</scope>
    <source>
        <strain evidence="1">P2</strain>
    </source>
</reference>
<gene>
    <name evidence="1" type="ORF">BDM02DRAFT_3109092</name>
</gene>
<comment type="caution">
    <text evidence="1">The sequence shown here is derived from an EMBL/GenBank/DDBJ whole genome shotgun (WGS) entry which is preliminary data.</text>
</comment>